<feature type="domain" description="PPM-type phosphatase" evidence="2">
    <location>
        <begin position="89"/>
        <end position="353"/>
    </location>
</feature>
<dbReference type="Gene3D" id="3.60.40.10">
    <property type="entry name" value="PPM-type phosphatase domain"/>
    <property type="match status" value="1"/>
</dbReference>
<dbReference type="Proteomes" id="UP000604117">
    <property type="component" value="Unassembled WGS sequence"/>
</dbReference>
<dbReference type="RefSeq" id="WP_203713891.1">
    <property type="nucleotide sequence ID" value="NZ_BONE01000024.1"/>
</dbReference>
<evidence type="ECO:0000313" key="4">
    <source>
        <dbReference type="Proteomes" id="UP000604117"/>
    </source>
</evidence>
<comment type="caution">
    <text evidence="3">The sequence shown here is derived from an EMBL/GenBank/DDBJ whole genome shotgun (WGS) entry which is preliminary data.</text>
</comment>
<feature type="compositionally biased region" description="Basic and acidic residues" evidence="1">
    <location>
        <begin position="1"/>
        <end position="16"/>
    </location>
</feature>
<dbReference type="EMBL" id="BONE01000024">
    <property type="protein sequence ID" value="GIF73798.1"/>
    <property type="molecule type" value="Genomic_DNA"/>
</dbReference>
<gene>
    <name evidence="3" type="ORF">Asi02nite_33160</name>
</gene>
<sequence>MTGTERAEPSDVREPDAAGVALAEPAADDEAVTPAEPGEMPPTHWRRHPNGRWIVGDPGNQPAVVATPAVLVRRRPDLAVDGCRVGSLDYRAASLRGLSHLETGKPRQDSYAVAVTRDGHWLVGCVADGVSAGKLSHRAADLACEKIVSELIDGLAEAGIEADLGKLRWDAAVDSANDAIKNEFLRTLRSSRNQQQEIEADEVTLADVRQHMSSTAVAFVVATHPGPDGTHRSLVTAIAGDSSALLLRDGAWSPVTAVKGAGDEVASSEVRPLPRVVTPEPNAIQLRPGDVLAVISDGIGDPMGSGGGVVGRFLAEQWTSPPDTIEFAHQVGFYRRTFVDDRTAVAVWTAAEP</sequence>
<evidence type="ECO:0000256" key="1">
    <source>
        <dbReference type="SAM" id="MobiDB-lite"/>
    </source>
</evidence>
<proteinExistence type="predicted"/>
<organism evidence="3 4">
    <name type="scientific">Asanoa siamensis</name>
    <dbReference type="NCBI Taxonomy" id="926357"/>
    <lineage>
        <taxon>Bacteria</taxon>
        <taxon>Bacillati</taxon>
        <taxon>Actinomycetota</taxon>
        <taxon>Actinomycetes</taxon>
        <taxon>Micromonosporales</taxon>
        <taxon>Micromonosporaceae</taxon>
        <taxon>Asanoa</taxon>
    </lineage>
</organism>
<feature type="region of interest" description="Disordered" evidence="1">
    <location>
        <begin position="1"/>
        <end position="59"/>
    </location>
</feature>
<dbReference type="InterPro" id="IPR036457">
    <property type="entry name" value="PPM-type-like_dom_sf"/>
</dbReference>
<dbReference type="PROSITE" id="PS51746">
    <property type="entry name" value="PPM_2"/>
    <property type="match status" value="1"/>
</dbReference>
<dbReference type="Pfam" id="PF13672">
    <property type="entry name" value="PP2C_2"/>
    <property type="match status" value="1"/>
</dbReference>
<reference evidence="3 4" key="1">
    <citation type="submission" date="2021-01" db="EMBL/GenBank/DDBJ databases">
        <title>Whole genome shotgun sequence of Asanoa siamensis NBRC 107932.</title>
        <authorList>
            <person name="Komaki H."/>
            <person name="Tamura T."/>
        </authorList>
    </citation>
    <scope>NUCLEOTIDE SEQUENCE [LARGE SCALE GENOMIC DNA]</scope>
    <source>
        <strain evidence="3 4">NBRC 107932</strain>
    </source>
</reference>
<keyword evidence="4" id="KW-1185">Reference proteome</keyword>
<accession>A0ABQ4CR78</accession>
<protein>
    <recommendedName>
        <fullName evidence="2">PPM-type phosphatase domain-containing protein</fullName>
    </recommendedName>
</protein>
<evidence type="ECO:0000313" key="3">
    <source>
        <dbReference type="EMBL" id="GIF73798.1"/>
    </source>
</evidence>
<dbReference type="SUPFAM" id="SSF81606">
    <property type="entry name" value="PP2C-like"/>
    <property type="match status" value="1"/>
</dbReference>
<evidence type="ECO:0000259" key="2">
    <source>
        <dbReference type="PROSITE" id="PS51746"/>
    </source>
</evidence>
<name>A0ABQ4CR78_9ACTN</name>
<dbReference type="InterPro" id="IPR001932">
    <property type="entry name" value="PPM-type_phosphatase-like_dom"/>
</dbReference>